<reference evidence="2" key="2">
    <citation type="submission" date="2021-03" db="UniProtKB">
        <authorList>
            <consortium name="EnsemblPlants"/>
        </authorList>
    </citation>
    <scope>IDENTIFICATION</scope>
</reference>
<proteinExistence type="predicted"/>
<evidence type="ECO:0000313" key="2">
    <source>
        <dbReference type="EnsemblPlants" id="AUR62017255-RA:cds"/>
    </source>
</evidence>
<evidence type="ECO:0000259" key="1">
    <source>
        <dbReference type="Pfam" id="PF13966"/>
    </source>
</evidence>
<keyword evidence="3" id="KW-1185">Reference proteome</keyword>
<sequence>MCRSFFWGQKKEEHKTAWVAWDKLIVSKKEGGLGMRDLLCFNKAMLAKQVWRLITNTNSLMVRTLKQKYFPHTEFMETKATPTASYTWKSILSARDVVRLGACKLVLPRALIDPAGPNYVHELCLEGECNYQLIDNTFVKWKAHVIKKIPLSAFPHMDRWTWQLTKTGDFTVKSAYFAFLHSLKVVGTSSSTNPCNDIWEMLWNANVPPKVKNFGWRALHGGLPVRSKLKKRGICDDDVCPVCGENAETIMHSLFFCPVAKSICFASSHVGIKGNGVAHGLAQ</sequence>
<dbReference type="Gramene" id="AUR62017255-RA">
    <property type="protein sequence ID" value="AUR62017255-RA:cds"/>
    <property type="gene ID" value="AUR62017255"/>
</dbReference>
<dbReference type="EnsemblPlants" id="AUR62017255-RA">
    <property type="protein sequence ID" value="AUR62017255-RA:cds"/>
    <property type="gene ID" value="AUR62017255"/>
</dbReference>
<dbReference type="PANTHER" id="PTHR33116:SF86">
    <property type="entry name" value="REVERSE TRANSCRIPTASE DOMAIN-CONTAINING PROTEIN"/>
    <property type="match status" value="1"/>
</dbReference>
<dbReference type="PANTHER" id="PTHR33116">
    <property type="entry name" value="REVERSE TRANSCRIPTASE ZINC-BINDING DOMAIN-CONTAINING PROTEIN-RELATED-RELATED"/>
    <property type="match status" value="1"/>
</dbReference>
<evidence type="ECO:0000313" key="3">
    <source>
        <dbReference type="Proteomes" id="UP000596660"/>
    </source>
</evidence>
<name>A0A803LQM6_CHEQI</name>
<accession>A0A803LQM6</accession>
<dbReference type="OMA" id="CENWENI"/>
<dbReference type="Pfam" id="PF13966">
    <property type="entry name" value="zf-RVT"/>
    <property type="match status" value="1"/>
</dbReference>
<feature type="domain" description="Reverse transcriptase zinc-binding" evidence="1">
    <location>
        <begin position="170"/>
        <end position="262"/>
    </location>
</feature>
<dbReference type="InterPro" id="IPR026960">
    <property type="entry name" value="RVT-Znf"/>
</dbReference>
<dbReference type="Proteomes" id="UP000596660">
    <property type="component" value="Unplaced"/>
</dbReference>
<protein>
    <recommendedName>
        <fullName evidence="1">Reverse transcriptase zinc-binding domain-containing protein</fullName>
    </recommendedName>
</protein>
<dbReference type="AlphaFoldDB" id="A0A803LQM6"/>
<organism evidence="2 3">
    <name type="scientific">Chenopodium quinoa</name>
    <name type="common">Quinoa</name>
    <dbReference type="NCBI Taxonomy" id="63459"/>
    <lineage>
        <taxon>Eukaryota</taxon>
        <taxon>Viridiplantae</taxon>
        <taxon>Streptophyta</taxon>
        <taxon>Embryophyta</taxon>
        <taxon>Tracheophyta</taxon>
        <taxon>Spermatophyta</taxon>
        <taxon>Magnoliopsida</taxon>
        <taxon>eudicotyledons</taxon>
        <taxon>Gunneridae</taxon>
        <taxon>Pentapetalae</taxon>
        <taxon>Caryophyllales</taxon>
        <taxon>Chenopodiaceae</taxon>
        <taxon>Chenopodioideae</taxon>
        <taxon>Atripliceae</taxon>
        <taxon>Chenopodium</taxon>
    </lineage>
</organism>
<reference evidence="2" key="1">
    <citation type="journal article" date="2017" name="Nature">
        <title>The genome of Chenopodium quinoa.</title>
        <authorList>
            <person name="Jarvis D.E."/>
            <person name="Ho Y.S."/>
            <person name="Lightfoot D.J."/>
            <person name="Schmoeckel S.M."/>
            <person name="Li B."/>
            <person name="Borm T.J.A."/>
            <person name="Ohyanagi H."/>
            <person name="Mineta K."/>
            <person name="Michell C.T."/>
            <person name="Saber N."/>
            <person name="Kharbatia N.M."/>
            <person name="Rupper R.R."/>
            <person name="Sharp A.R."/>
            <person name="Dally N."/>
            <person name="Boughton B.A."/>
            <person name="Woo Y.H."/>
            <person name="Gao G."/>
            <person name="Schijlen E.G.W.M."/>
            <person name="Guo X."/>
            <person name="Momin A.A."/>
            <person name="Negrao S."/>
            <person name="Al-Babili S."/>
            <person name="Gehring C."/>
            <person name="Roessner U."/>
            <person name="Jung C."/>
            <person name="Murphy K."/>
            <person name="Arold S.T."/>
            <person name="Gojobori T."/>
            <person name="van der Linden C.G."/>
            <person name="van Loo E.N."/>
            <person name="Jellen E.N."/>
            <person name="Maughan P.J."/>
            <person name="Tester M."/>
        </authorList>
    </citation>
    <scope>NUCLEOTIDE SEQUENCE [LARGE SCALE GENOMIC DNA]</scope>
    <source>
        <strain evidence="2">cv. PI 614886</strain>
    </source>
</reference>